<dbReference type="InterPro" id="IPR003598">
    <property type="entry name" value="Ig_sub2"/>
</dbReference>
<dbReference type="OrthoDB" id="190835at2759"/>
<feature type="signal peptide" evidence="2">
    <location>
        <begin position="1"/>
        <end position="22"/>
    </location>
</feature>
<evidence type="ECO:0000256" key="1">
    <source>
        <dbReference type="SAM" id="MobiDB-lite"/>
    </source>
</evidence>
<evidence type="ECO:0000313" key="4">
    <source>
        <dbReference type="EMBL" id="PZC76907.1"/>
    </source>
</evidence>
<dbReference type="Gene3D" id="2.60.40.10">
    <property type="entry name" value="Immunoglobulins"/>
    <property type="match status" value="2"/>
</dbReference>
<feature type="domain" description="Ig-like" evidence="3">
    <location>
        <begin position="144"/>
        <end position="243"/>
    </location>
</feature>
<dbReference type="EMBL" id="KZ149941">
    <property type="protein sequence ID" value="PZC76907.1"/>
    <property type="molecule type" value="Genomic_DNA"/>
</dbReference>
<dbReference type="PANTHER" id="PTHR23279">
    <property type="entry name" value="DEFECTIVE PROBOSCIS EXTENSION RESPONSE DPR -RELATED"/>
    <property type="match status" value="1"/>
</dbReference>
<proteinExistence type="predicted"/>
<dbReference type="InterPro" id="IPR037448">
    <property type="entry name" value="Zig-8"/>
</dbReference>
<accession>A0A2W1BUN8</accession>
<reference evidence="4 5" key="1">
    <citation type="journal article" date="2017" name="BMC Biol.">
        <title>Genomic innovations, transcriptional plasticity and gene loss underlying the evolution and divergence of two highly polyphagous and invasive Helicoverpa pest species.</title>
        <authorList>
            <person name="Pearce S.L."/>
            <person name="Clarke D.F."/>
            <person name="East P.D."/>
            <person name="Elfekih S."/>
            <person name="Gordon K.H."/>
            <person name="Jermiin L.S."/>
            <person name="McGaughran A."/>
            <person name="Oakeshott J.G."/>
            <person name="Papanikolaou A."/>
            <person name="Perera O.P."/>
            <person name="Rane R.V."/>
            <person name="Richards S."/>
            <person name="Tay W.T."/>
            <person name="Walsh T.K."/>
            <person name="Anderson A."/>
            <person name="Anderson C.J."/>
            <person name="Asgari S."/>
            <person name="Board P.G."/>
            <person name="Bretschneider A."/>
            <person name="Campbell P.M."/>
            <person name="Chertemps T."/>
            <person name="Christeller J.T."/>
            <person name="Coppin C.W."/>
            <person name="Downes S.J."/>
            <person name="Duan G."/>
            <person name="Farnsworth C.A."/>
            <person name="Good R.T."/>
            <person name="Han L.B."/>
            <person name="Han Y.C."/>
            <person name="Hatje K."/>
            <person name="Horne I."/>
            <person name="Huang Y.P."/>
            <person name="Hughes D.S."/>
            <person name="Jacquin-Joly E."/>
            <person name="James W."/>
            <person name="Jhangiani S."/>
            <person name="Kollmar M."/>
            <person name="Kuwar S.S."/>
            <person name="Li S."/>
            <person name="Liu N.Y."/>
            <person name="Maibeche M.T."/>
            <person name="Miller J.R."/>
            <person name="Montagne N."/>
            <person name="Perry T."/>
            <person name="Qu J."/>
            <person name="Song S.V."/>
            <person name="Sutton G.G."/>
            <person name="Vogel H."/>
            <person name="Walenz B.P."/>
            <person name="Xu W."/>
            <person name="Zhang H.J."/>
            <person name="Zou Z."/>
            <person name="Batterham P."/>
            <person name="Edwards O.R."/>
            <person name="Feyereisen R."/>
            <person name="Gibbs R.A."/>
            <person name="Heckel D.G."/>
            <person name="McGrath A."/>
            <person name="Robin C."/>
            <person name="Scherer S.E."/>
            <person name="Worley K.C."/>
            <person name="Wu Y.D."/>
        </authorList>
    </citation>
    <scope>NUCLEOTIDE SEQUENCE [LARGE SCALE GENOMIC DNA]</scope>
    <source>
        <strain evidence="4">Harm_GR_Male_#8</strain>
        <tissue evidence="4">Whole organism</tissue>
    </source>
</reference>
<dbReference type="InterPro" id="IPR013151">
    <property type="entry name" value="Immunoglobulin_dom"/>
</dbReference>
<dbReference type="InterPro" id="IPR007110">
    <property type="entry name" value="Ig-like_dom"/>
</dbReference>
<gene>
    <name evidence="4" type="primary">HaOG204004</name>
    <name evidence="4" type="ORF">B5X24_HaOG204004</name>
</gene>
<dbReference type="SMART" id="SM00409">
    <property type="entry name" value="IG"/>
    <property type="match status" value="2"/>
</dbReference>
<dbReference type="SMART" id="SM00408">
    <property type="entry name" value="IGc2"/>
    <property type="match status" value="2"/>
</dbReference>
<dbReference type="InterPro" id="IPR013783">
    <property type="entry name" value="Ig-like_fold"/>
</dbReference>
<dbReference type="InterPro" id="IPR013106">
    <property type="entry name" value="Ig_V-set"/>
</dbReference>
<keyword evidence="5" id="KW-1185">Reference proteome</keyword>
<feature type="compositionally biased region" description="Low complexity" evidence="1">
    <location>
        <begin position="255"/>
        <end position="264"/>
    </location>
</feature>
<sequence length="323" mass="34326">MCGASLLLLAALPALAGWCVEGEVVSVVEPGADGPAFAPRQRTAVLAPAGHAATLECRVLRLRDKSVSWVRSRDLQILSHAGAVFTADARVSATSAAADGAASRHTLRIDRLRAADAGRYECQINTEPKMSLFYNLTVIDEVVPEVVVQVVGAARVTGRAGGAATLACEARYEPAPRLLPLPPLDIRWQRGDEPIDLESGRGVALDTQRWAARAVSRLTLARLGARDAGAYTCSASGRAAALRLVLDEDEAAEAMQRDAAAGAAPAPPHVTPDTRSPAHTPRSHNGPLRATLSFAIRSINCGYRDSNYSIFQQFVLIKLLCDH</sequence>
<organism evidence="4 5">
    <name type="scientific">Helicoverpa armigera</name>
    <name type="common">Cotton bollworm</name>
    <name type="synonym">Heliothis armigera</name>
    <dbReference type="NCBI Taxonomy" id="29058"/>
    <lineage>
        <taxon>Eukaryota</taxon>
        <taxon>Metazoa</taxon>
        <taxon>Ecdysozoa</taxon>
        <taxon>Arthropoda</taxon>
        <taxon>Hexapoda</taxon>
        <taxon>Insecta</taxon>
        <taxon>Pterygota</taxon>
        <taxon>Neoptera</taxon>
        <taxon>Endopterygota</taxon>
        <taxon>Lepidoptera</taxon>
        <taxon>Glossata</taxon>
        <taxon>Ditrysia</taxon>
        <taxon>Noctuoidea</taxon>
        <taxon>Noctuidae</taxon>
        <taxon>Heliothinae</taxon>
        <taxon>Helicoverpa</taxon>
    </lineage>
</organism>
<dbReference type="CDD" id="cd00096">
    <property type="entry name" value="Ig"/>
    <property type="match status" value="1"/>
</dbReference>
<dbReference type="Proteomes" id="UP000249218">
    <property type="component" value="Unassembled WGS sequence"/>
</dbReference>
<evidence type="ECO:0000259" key="3">
    <source>
        <dbReference type="PROSITE" id="PS50835"/>
    </source>
</evidence>
<dbReference type="Pfam" id="PF07686">
    <property type="entry name" value="V-set"/>
    <property type="match status" value="1"/>
</dbReference>
<dbReference type="InterPro" id="IPR003599">
    <property type="entry name" value="Ig_sub"/>
</dbReference>
<dbReference type="SUPFAM" id="SSF48726">
    <property type="entry name" value="Immunoglobulin"/>
    <property type="match status" value="2"/>
</dbReference>
<dbReference type="PROSITE" id="PS50835">
    <property type="entry name" value="IG_LIKE"/>
    <property type="match status" value="2"/>
</dbReference>
<keyword evidence="2" id="KW-0732">Signal</keyword>
<dbReference type="InterPro" id="IPR036179">
    <property type="entry name" value="Ig-like_dom_sf"/>
</dbReference>
<dbReference type="PANTHER" id="PTHR23279:SF36">
    <property type="entry name" value="DEFECTIVE PROBOSCIS EXTENSION RESPONSE 9, ISOFORM A"/>
    <property type="match status" value="1"/>
</dbReference>
<dbReference type="Pfam" id="PF00047">
    <property type="entry name" value="ig"/>
    <property type="match status" value="1"/>
</dbReference>
<evidence type="ECO:0000313" key="5">
    <source>
        <dbReference type="Proteomes" id="UP000249218"/>
    </source>
</evidence>
<dbReference type="GO" id="GO:0050808">
    <property type="term" value="P:synapse organization"/>
    <property type="evidence" value="ECO:0007669"/>
    <property type="project" value="TreeGrafter"/>
</dbReference>
<dbReference type="GO" id="GO:0032589">
    <property type="term" value="C:neuron projection membrane"/>
    <property type="evidence" value="ECO:0007669"/>
    <property type="project" value="TreeGrafter"/>
</dbReference>
<dbReference type="AlphaFoldDB" id="A0A2W1BUN8"/>
<protein>
    <recommendedName>
        <fullName evidence="3">Ig-like domain-containing protein</fullName>
    </recommendedName>
</protein>
<dbReference type="SMART" id="SM00406">
    <property type="entry name" value="IGv"/>
    <property type="match status" value="1"/>
</dbReference>
<evidence type="ECO:0000256" key="2">
    <source>
        <dbReference type="SAM" id="SignalP"/>
    </source>
</evidence>
<feature type="domain" description="Ig-like" evidence="3">
    <location>
        <begin position="35"/>
        <end position="133"/>
    </location>
</feature>
<feature type="chain" id="PRO_5015940249" description="Ig-like domain-containing protein" evidence="2">
    <location>
        <begin position="23"/>
        <end position="323"/>
    </location>
</feature>
<feature type="region of interest" description="Disordered" evidence="1">
    <location>
        <begin position="255"/>
        <end position="287"/>
    </location>
</feature>
<name>A0A2W1BUN8_HELAM</name>